<dbReference type="Gene3D" id="3.40.50.2000">
    <property type="entry name" value="Glycogen Phosphorylase B"/>
    <property type="match status" value="2"/>
</dbReference>
<name>A0A3N1Y7E7_9GAMM</name>
<dbReference type="Proteomes" id="UP000276634">
    <property type="component" value="Unassembled WGS sequence"/>
</dbReference>
<dbReference type="InterPro" id="IPR028098">
    <property type="entry name" value="Glyco_trans_4-like_N"/>
</dbReference>
<evidence type="ECO:0000259" key="1">
    <source>
        <dbReference type="Pfam" id="PF13439"/>
    </source>
</evidence>
<protein>
    <submittedName>
        <fullName evidence="2">Sugar transferase (PEP-CTERM/EpsH1 system associated)</fullName>
    </submittedName>
</protein>
<keyword evidence="3" id="KW-1185">Reference proteome</keyword>
<accession>A0A3N1Y7E7</accession>
<dbReference type="PANTHER" id="PTHR12526">
    <property type="entry name" value="GLYCOSYLTRANSFERASE"/>
    <property type="match status" value="1"/>
</dbReference>
<gene>
    <name evidence="2" type="ORF">EDC57_0648</name>
</gene>
<evidence type="ECO:0000313" key="3">
    <source>
        <dbReference type="Proteomes" id="UP000276634"/>
    </source>
</evidence>
<keyword evidence="2" id="KW-0808">Transferase</keyword>
<organism evidence="2 3">
    <name type="scientific">Inmirania thermothiophila</name>
    <dbReference type="NCBI Taxonomy" id="1750597"/>
    <lineage>
        <taxon>Bacteria</taxon>
        <taxon>Pseudomonadati</taxon>
        <taxon>Pseudomonadota</taxon>
        <taxon>Gammaproteobacteria</taxon>
        <taxon>Chromatiales</taxon>
        <taxon>Ectothiorhodospiraceae</taxon>
        <taxon>Inmirania</taxon>
    </lineage>
</organism>
<sequence>MDAAVRPVAGEGGEAAPLIVHVVYRFDVGGLENGVVNLINRLPRARYRHAVVALTEVTEFRRRIRRDDVAFHALGKREGQDWGLYRRLWRLFRTLRPALVHTRNVATLEAQIPAFLAGVPCRVHGEHGWDVHDLDGRRYARLRRWVSLLVHRHVALSLQIRAYLHDVVGLPEDAVEQIYNGVDLERFSPQGPVAALPADRDWAGAFVVGWVGRMEAVKNPLGLVRAFLHLRAADAELGRRLRLVMVGDGPLRTEAERLLREAGADGAAWLPGRRDDIPELMRRFHLFVLPSLAEGVCNTVLEAMACGVPVVATAVGGNRELVADRAAGALVPPGDEIALADAIAAYVRDPVLRRIHGAIARRMTEHRFGIEAMVQAYDRLYAGLLARRGLALAG</sequence>
<dbReference type="Pfam" id="PF13692">
    <property type="entry name" value="Glyco_trans_1_4"/>
    <property type="match status" value="1"/>
</dbReference>
<reference evidence="2 3" key="1">
    <citation type="submission" date="2018-11" db="EMBL/GenBank/DDBJ databases">
        <title>Genomic Encyclopedia of Type Strains, Phase IV (KMG-IV): sequencing the most valuable type-strain genomes for metagenomic binning, comparative biology and taxonomic classification.</title>
        <authorList>
            <person name="Goeker M."/>
        </authorList>
    </citation>
    <scope>NUCLEOTIDE SEQUENCE [LARGE SCALE GENOMIC DNA]</scope>
    <source>
        <strain evidence="2 3">DSM 100275</strain>
    </source>
</reference>
<dbReference type="InterPro" id="IPR017522">
    <property type="entry name" value="Sugar_tfrase_PEP-CTERM_Stp2"/>
</dbReference>
<dbReference type="NCBIfam" id="TIGR03088">
    <property type="entry name" value="stp2"/>
    <property type="match status" value="1"/>
</dbReference>
<dbReference type="SUPFAM" id="SSF53756">
    <property type="entry name" value="UDP-Glycosyltransferase/glycogen phosphorylase"/>
    <property type="match status" value="1"/>
</dbReference>
<feature type="domain" description="Glycosyltransferase subfamily 4-like N-terminal" evidence="1">
    <location>
        <begin position="28"/>
        <end position="186"/>
    </location>
</feature>
<proteinExistence type="predicted"/>
<dbReference type="PANTHER" id="PTHR12526:SF630">
    <property type="entry name" value="GLYCOSYLTRANSFERASE"/>
    <property type="match status" value="1"/>
</dbReference>
<dbReference type="GO" id="GO:0016757">
    <property type="term" value="F:glycosyltransferase activity"/>
    <property type="evidence" value="ECO:0007669"/>
    <property type="project" value="UniProtKB-ARBA"/>
</dbReference>
<comment type="caution">
    <text evidence="2">The sequence shown here is derived from an EMBL/GenBank/DDBJ whole genome shotgun (WGS) entry which is preliminary data.</text>
</comment>
<evidence type="ECO:0000313" key="2">
    <source>
        <dbReference type="EMBL" id="ROR34744.1"/>
    </source>
</evidence>
<dbReference type="EMBL" id="RJVI01000001">
    <property type="protein sequence ID" value="ROR34744.1"/>
    <property type="molecule type" value="Genomic_DNA"/>
</dbReference>
<dbReference type="Pfam" id="PF13439">
    <property type="entry name" value="Glyco_transf_4"/>
    <property type="match status" value="1"/>
</dbReference>
<dbReference type="AlphaFoldDB" id="A0A3N1Y7E7"/>